<protein>
    <submittedName>
        <fullName evidence="1">Uncharacterized protein</fullName>
    </submittedName>
</protein>
<dbReference type="AlphaFoldDB" id="A0A3B0YY50"/>
<accession>A0A3B0YY50</accession>
<proteinExistence type="predicted"/>
<sequence length="123" mass="13607">MTACASTPGSPDHRPDWIDQIPNNGAVGSSSYEIFGEARARKDAVMKAISSIAIQKSSTVNVDGTVSKVTSVNSQDGKETFREAAIVTVEANIQGRKIQVSAKIKEYWKDTRRRRIWVLMHEE</sequence>
<organism evidence="1">
    <name type="scientific">hydrothermal vent metagenome</name>
    <dbReference type="NCBI Taxonomy" id="652676"/>
    <lineage>
        <taxon>unclassified sequences</taxon>
        <taxon>metagenomes</taxon>
        <taxon>ecological metagenomes</taxon>
    </lineage>
</organism>
<evidence type="ECO:0000313" key="1">
    <source>
        <dbReference type="EMBL" id="VAW84341.1"/>
    </source>
</evidence>
<reference evidence="1" key="1">
    <citation type="submission" date="2018-06" db="EMBL/GenBank/DDBJ databases">
        <authorList>
            <person name="Zhirakovskaya E."/>
        </authorList>
    </citation>
    <scope>NUCLEOTIDE SEQUENCE</scope>
</reference>
<gene>
    <name evidence="1" type="ORF">MNBD_GAMMA16-709</name>
</gene>
<dbReference type="EMBL" id="UOFO01000041">
    <property type="protein sequence ID" value="VAW84341.1"/>
    <property type="molecule type" value="Genomic_DNA"/>
</dbReference>
<name>A0A3B0YY50_9ZZZZ</name>